<dbReference type="NCBIfam" id="TIGR04354">
    <property type="entry name" value="amphi-Trp"/>
    <property type="match status" value="1"/>
</dbReference>
<evidence type="ECO:0000313" key="3">
    <source>
        <dbReference type="EMBL" id="MEO3716668.1"/>
    </source>
</evidence>
<comment type="caution">
    <text evidence="3">The sequence shown here is derived from an EMBL/GenBank/DDBJ whole genome shotgun (WGS) entry which is preliminary data.</text>
</comment>
<reference evidence="3" key="1">
    <citation type="submission" date="2023-05" db="EMBL/GenBank/DDBJ databases">
        <authorList>
            <person name="Du J."/>
        </authorList>
    </citation>
    <scope>NUCLEOTIDE SEQUENCE</scope>
    <source>
        <strain evidence="3">UMB1064</strain>
    </source>
</reference>
<gene>
    <name evidence="3" type="ORF">QP460_003575</name>
</gene>
<name>A0AAW9SRH5_CORAY</name>
<sequence>MARKPKKTTPPKNQKLVKSKASFSRDELADLLETLAARIRAGEMTLGTGKSAVTMTMPTSFNTTMEVVDSRKRAGIERELELEIDWMVDEAGEPVEKPGPASGFAIS</sequence>
<dbReference type="RefSeq" id="WP_048732770.1">
    <property type="nucleotide sequence ID" value="NZ_JASOFM010000005.1"/>
</dbReference>
<evidence type="ECO:0000313" key="4">
    <source>
        <dbReference type="Proteomes" id="UP001223646"/>
    </source>
</evidence>
<feature type="region of interest" description="Disordered" evidence="1">
    <location>
        <begin position="1"/>
        <end position="21"/>
    </location>
</feature>
<dbReference type="InterPro" id="IPR027598">
    <property type="entry name" value="Amphi-Trp_dom"/>
</dbReference>
<evidence type="ECO:0000256" key="1">
    <source>
        <dbReference type="SAM" id="MobiDB-lite"/>
    </source>
</evidence>
<dbReference type="AlphaFoldDB" id="A0AAW9SRH5"/>
<dbReference type="Pfam" id="PF20068">
    <property type="entry name" value="Amphi-Trp"/>
    <property type="match status" value="1"/>
</dbReference>
<dbReference type="EMBL" id="JASOOY020000011">
    <property type="protein sequence ID" value="MEO3716668.1"/>
    <property type="molecule type" value="Genomic_DNA"/>
</dbReference>
<proteinExistence type="predicted"/>
<protein>
    <submittedName>
        <fullName evidence="3">Amphi-Trp domain-containing protein</fullName>
    </submittedName>
</protein>
<accession>A0AAW9SRH5</accession>
<dbReference type="Proteomes" id="UP001223646">
    <property type="component" value="Unassembled WGS sequence"/>
</dbReference>
<organism evidence="3 4">
    <name type="scientific">Corynebacterium amycolatum</name>
    <dbReference type="NCBI Taxonomy" id="43765"/>
    <lineage>
        <taxon>Bacteria</taxon>
        <taxon>Bacillati</taxon>
        <taxon>Actinomycetota</taxon>
        <taxon>Actinomycetes</taxon>
        <taxon>Mycobacteriales</taxon>
        <taxon>Corynebacteriaceae</taxon>
        <taxon>Corynebacterium</taxon>
    </lineage>
</organism>
<evidence type="ECO:0000259" key="2">
    <source>
        <dbReference type="Pfam" id="PF20068"/>
    </source>
</evidence>
<feature type="domain" description="Amphi-Trp" evidence="2">
    <location>
        <begin position="14"/>
        <end position="94"/>
    </location>
</feature>
<reference evidence="3" key="2">
    <citation type="submission" date="2024-05" db="EMBL/GenBank/DDBJ databases">
        <authorList>
            <person name="Wolfe A."/>
        </authorList>
    </citation>
    <scope>NUCLEOTIDE SEQUENCE</scope>
    <source>
        <strain evidence="3">UMB1064</strain>
    </source>
</reference>